<dbReference type="EMBL" id="GBXM01022430">
    <property type="protein sequence ID" value="JAH86147.1"/>
    <property type="molecule type" value="Transcribed_RNA"/>
</dbReference>
<accession>A0A0E9W710</accession>
<dbReference type="AlphaFoldDB" id="A0A0E9W710"/>
<evidence type="ECO:0000313" key="1">
    <source>
        <dbReference type="EMBL" id="JAH86147.1"/>
    </source>
</evidence>
<name>A0A0E9W710_ANGAN</name>
<reference evidence="1" key="1">
    <citation type="submission" date="2014-11" db="EMBL/GenBank/DDBJ databases">
        <authorList>
            <person name="Amaro Gonzalez C."/>
        </authorList>
    </citation>
    <scope>NUCLEOTIDE SEQUENCE</scope>
</reference>
<reference evidence="1" key="2">
    <citation type="journal article" date="2015" name="Fish Shellfish Immunol.">
        <title>Early steps in the European eel (Anguilla anguilla)-Vibrio vulnificus interaction in the gills: Role of the RtxA13 toxin.</title>
        <authorList>
            <person name="Callol A."/>
            <person name="Pajuelo D."/>
            <person name="Ebbesson L."/>
            <person name="Teles M."/>
            <person name="MacKenzie S."/>
            <person name="Amaro C."/>
        </authorList>
    </citation>
    <scope>NUCLEOTIDE SEQUENCE</scope>
</reference>
<protein>
    <submittedName>
        <fullName evidence="1">Uncharacterized protein</fullName>
    </submittedName>
</protein>
<proteinExistence type="predicted"/>
<sequence length="48" mass="5347">MKWQEFVVSNPGKYGCQCPLNTTDSQLVKHSLGLHFGNNGPDLKTLRS</sequence>
<organism evidence="1">
    <name type="scientific">Anguilla anguilla</name>
    <name type="common">European freshwater eel</name>
    <name type="synonym">Muraena anguilla</name>
    <dbReference type="NCBI Taxonomy" id="7936"/>
    <lineage>
        <taxon>Eukaryota</taxon>
        <taxon>Metazoa</taxon>
        <taxon>Chordata</taxon>
        <taxon>Craniata</taxon>
        <taxon>Vertebrata</taxon>
        <taxon>Euteleostomi</taxon>
        <taxon>Actinopterygii</taxon>
        <taxon>Neopterygii</taxon>
        <taxon>Teleostei</taxon>
        <taxon>Anguilliformes</taxon>
        <taxon>Anguillidae</taxon>
        <taxon>Anguilla</taxon>
    </lineage>
</organism>